<organism evidence="3 4">
    <name type="scientific">Fomitopsis schrenkii</name>
    <name type="common">Brown rot fungus</name>
    <dbReference type="NCBI Taxonomy" id="2126942"/>
    <lineage>
        <taxon>Eukaryota</taxon>
        <taxon>Fungi</taxon>
        <taxon>Dikarya</taxon>
        <taxon>Basidiomycota</taxon>
        <taxon>Agaricomycotina</taxon>
        <taxon>Agaricomycetes</taxon>
        <taxon>Polyporales</taxon>
        <taxon>Fomitopsis</taxon>
    </lineage>
</organism>
<keyword evidence="4" id="KW-1185">Reference proteome</keyword>
<dbReference type="PANTHER" id="PTHR38248">
    <property type="entry name" value="FUNK1 6"/>
    <property type="match status" value="1"/>
</dbReference>
<evidence type="ECO:0000313" key="4">
    <source>
        <dbReference type="Proteomes" id="UP000015241"/>
    </source>
</evidence>
<dbReference type="Proteomes" id="UP000015241">
    <property type="component" value="Unassembled WGS sequence"/>
</dbReference>
<name>S8FPX7_FOMSC</name>
<feature type="region of interest" description="Disordered" evidence="1">
    <location>
        <begin position="840"/>
        <end position="882"/>
    </location>
</feature>
<gene>
    <name evidence="3" type="ORF">FOMPIDRAFT_1046876</name>
</gene>
<dbReference type="InterPro" id="IPR008266">
    <property type="entry name" value="Tyr_kinase_AS"/>
</dbReference>
<dbReference type="eggNOG" id="ENOG502SXF9">
    <property type="taxonomic scope" value="Eukaryota"/>
</dbReference>
<dbReference type="STRING" id="743788.S8FPX7"/>
<dbReference type="OrthoDB" id="2797568at2759"/>
<dbReference type="AlphaFoldDB" id="S8FPX7"/>
<dbReference type="InterPro" id="IPR040976">
    <property type="entry name" value="Pkinase_fungal"/>
</dbReference>
<proteinExistence type="predicted"/>
<feature type="compositionally biased region" description="Basic residues" evidence="1">
    <location>
        <begin position="855"/>
        <end position="876"/>
    </location>
</feature>
<dbReference type="PROSITE" id="PS50011">
    <property type="entry name" value="PROTEIN_KINASE_DOM"/>
    <property type="match status" value="1"/>
</dbReference>
<dbReference type="InterPro" id="IPR000719">
    <property type="entry name" value="Prot_kinase_dom"/>
</dbReference>
<protein>
    <recommendedName>
        <fullName evidence="2">Protein kinase domain-containing protein</fullName>
    </recommendedName>
</protein>
<feature type="compositionally biased region" description="Polar residues" evidence="1">
    <location>
        <begin position="906"/>
        <end position="926"/>
    </location>
</feature>
<feature type="compositionally biased region" description="Basic residues" evidence="1">
    <location>
        <begin position="958"/>
        <end position="968"/>
    </location>
</feature>
<dbReference type="GO" id="GO:0005524">
    <property type="term" value="F:ATP binding"/>
    <property type="evidence" value="ECO:0007669"/>
    <property type="project" value="InterPro"/>
</dbReference>
<feature type="compositionally biased region" description="Basic and acidic residues" evidence="1">
    <location>
        <begin position="727"/>
        <end position="736"/>
    </location>
</feature>
<accession>S8FPX7</accession>
<dbReference type="Pfam" id="PF17667">
    <property type="entry name" value="Pkinase_fungal"/>
    <property type="match status" value="1"/>
</dbReference>
<dbReference type="SUPFAM" id="SSF56112">
    <property type="entry name" value="Protein kinase-like (PK-like)"/>
    <property type="match status" value="1"/>
</dbReference>
<dbReference type="InParanoid" id="S8FPX7"/>
<dbReference type="EMBL" id="KE504130">
    <property type="protein sequence ID" value="EPT03321.1"/>
    <property type="molecule type" value="Genomic_DNA"/>
</dbReference>
<feature type="compositionally biased region" description="Basic and acidic residues" evidence="1">
    <location>
        <begin position="792"/>
        <end position="804"/>
    </location>
</feature>
<sequence length="968" mass="109471">MRQSHHIPDDTAAQRESLVNLALWSRDIWQKIKEVPSRTNIDEYLNHFVPSNESVPLAPCPPVGMSFSYIGEGGAEKLMYPPLVRALTRLVKNFPEEIRPNFHNYNHAEMKFPFNVHGKDEPATVVDVIATIPSLRLVAPLYRWRHVALVFQLKSRREDDPMLAETPTNWATLTQLAESARNIMLAQGRLYCFVVGIYGGKARIFRFDPAGAICSPAFEYRERPEILHKFLWRLFHPAVRDCTVVGQDPTVSLGTAEDRELAERLAKTCHSEWKHTPETRKAVRKFVMTDNDGKTTYLAYKLISVNPRLFSRSAVVWEAFKLDSKGKGTREERYIIKDTWRQLGRLDEAGFYEMLRDTDTKETVYGVAKYVVGRDYGGETSAAREEAAKLEQAGKGRRMVSHTGREVPALSAKQEERLVQDILAGHRTISAGHNRDMTLPPKQMLAQVHLYERSHVRTVLKSVGTPLSEFRDTKELATAFRDAIEGHRLASVKGVVHRDVSEGNVMICRDPGSPLKGFIHDFDHSFSWLRFLGNQGWVAELTAWEQYCAEHGHEPAGRHDEDVLNDSKSRTGTPLFMAVQVLEGDMTHEARHDLESFFWLLLFIVLRHTDHSFSSKPHAFRKIFGRVDDSFPELLVWKRDFLVFQDPVWIEGNEGLSYILREFRALCKSNFTAGNAPIPSPGMTHRDVLDIFNRAFTMQWPTANDGPRPLKLPGDVLYTADMREAMNEATPREDSIRTTSGDSVQPDGQRASSNLHPEAAPLLVDDDGRSQLPGTADNSEGDDANHAMMNFSDDKVPSDMEEGRPNAPDPPHMLSLLDVEPIPNVSAAPDHLPHIAGHRDEDAQQRASGLNPSRPTRRAKSPSKTKRAPARGRARAATRQVGEKWRAANVDRVDIGHRYNLRSLAHPNSNEESVQPRMTRSQTKAASLQRDAEVRNSNLGKRRRVTRDEAIEEGQSSKRQRTRLGKKK</sequence>
<evidence type="ECO:0000259" key="2">
    <source>
        <dbReference type="PROSITE" id="PS50011"/>
    </source>
</evidence>
<dbReference type="Gene3D" id="1.10.510.10">
    <property type="entry name" value="Transferase(Phosphotransferase) domain 1"/>
    <property type="match status" value="1"/>
</dbReference>
<feature type="region of interest" description="Disordered" evidence="1">
    <location>
        <begin position="901"/>
        <end position="968"/>
    </location>
</feature>
<dbReference type="HOGENOM" id="CLU_010865_0_0_1"/>
<feature type="region of interest" description="Disordered" evidence="1">
    <location>
        <begin position="727"/>
        <end position="812"/>
    </location>
</feature>
<evidence type="ECO:0000313" key="3">
    <source>
        <dbReference type="EMBL" id="EPT03321.1"/>
    </source>
</evidence>
<dbReference type="PROSITE" id="PS00109">
    <property type="entry name" value="PROTEIN_KINASE_TYR"/>
    <property type="match status" value="1"/>
</dbReference>
<evidence type="ECO:0000256" key="1">
    <source>
        <dbReference type="SAM" id="MobiDB-lite"/>
    </source>
</evidence>
<feature type="domain" description="Protein kinase" evidence="2">
    <location>
        <begin position="340"/>
        <end position="759"/>
    </location>
</feature>
<dbReference type="GO" id="GO:0004672">
    <property type="term" value="F:protein kinase activity"/>
    <property type="evidence" value="ECO:0007669"/>
    <property type="project" value="InterPro"/>
</dbReference>
<dbReference type="PANTHER" id="PTHR38248:SF2">
    <property type="entry name" value="FUNK1 11"/>
    <property type="match status" value="1"/>
</dbReference>
<reference evidence="3 4" key="1">
    <citation type="journal article" date="2012" name="Science">
        <title>The Paleozoic origin of enzymatic lignin decomposition reconstructed from 31 fungal genomes.</title>
        <authorList>
            <person name="Floudas D."/>
            <person name="Binder M."/>
            <person name="Riley R."/>
            <person name="Barry K."/>
            <person name="Blanchette R.A."/>
            <person name="Henrissat B."/>
            <person name="Martinez A.T."/>
            <person name="Otillar R."/>
            <person name="Spatafora J.W."/>
            <person name="Yadav J.S."/>
            <person name="Aerts A."/>
            <person name="Benoit I."/>
            <person name="Boyd A."/>
            <person name="Carlson A."/>
            <person name="Copeland A."/>
            <person name="Coutinho P.M."/>
            <person name="de Vries R.P."/>
            <person name="Ferreira P."/>
            <person name="Findley K."/>
            <person name="Foster B."/>
            <person name="Gaskell J."/>
            <person name="Glotzer D."/>
            <person name="Gorecki P."/>
            <person name="Heitman J."/>
            <person name="Hesse C."/>
            <person name="Hori C."/>
            <person name="Igarashi K."/>
            <person name="Jurgens J.A."/>
            <person name="Kallen N."/>
            <person name="Kersten P."/>
            <person name="Kohler A."/>
            <person name="Kuees U."/>
            <person name="Kumar T.K.A."/>
            <person name="Kuo A."/>
            <person name="LaButti K."/>
            <person name="Larrondo L.F."/>
            <person name="Lindquist E."/>
            <person name="Ling A."/>
            <person name="Lombard V."/>
            <person name="Lucas S."/>
            <person name="Lundell T."/>
            <person name="Martin R."/>
            <person name="McLaughlin D.J."/>
            <person name="Morgenstern I."/>
            <person name="Morin E."/>
            <person name="Murat C."/>
            <person name="Nagy L.G."/>
            <person name="Nolan M."/>
            <person name="Ohm R.A."/>
            <person name="Patyshakuliyeva A."/>
            <person name="Rokas A."/>
            <person name="Ruiz-Duenas F.J."/>
            <person name="Sabat G."/>
            <person name="Salamov A."/>
            <person name="Samejima M."/>
            <person name="Schmutz J."/>
            <person name="Slot J.C."/>
            <person name="St John F."/>
            <person name="Stenlid J."/>
            <person name="Sun H."/>
            <person name="Sun S."/>
            <person name="Syed K."/>
            <person name="Tsang A."/>
            <person name="Wiebenga A."/>
            <person name="Young D."/>
            <person name="Pisabarro A."/>
            <person name="Eastwood D.C."/>
            <person name="Martin F."/>
            <person name="Cullen D."/>
            <person name="Grigoriev I.V."/>
            <person name="Hibbett D.S."/>
        </authorList>
    </citation>
    <scope>NUCLEOTIDE SEQUENCE</scope>
    <source>
        <strain evidence="4">FP-58527</strain>
    </source>
</reference>
<dbReference type="InterPro" id="IPR011009">
    <property type="entry name" value="Kinase-like_dom_sf"/>
</dbReference>
<feature type="compositionally biased region" description="Polar residues" evidence="1">
    <location>
        <begin position="845"/>
        <end position="854"/>
    </location>
</feature>